<dbReference type="InterPro" id="IPR017896">
    <property type="entry name" value="4Fe4S_Fe-S-bd"/>
</dbReference>
<dbReference type="GO" id="GO:0046872">
    <property type="term" value="F:metal ion binding"/>
    <property type="evidence" value="ECO:0007669"/>
    <property type="project" value="UniProtKB-KW"/>
</dbReference>
<gene>
    <name evidence="6" type="ORF">S03H2_52410</name>
</gene>
<evidence type="ECO:0000256" key="4">
    <source>
        <dbReference type="ARBA" id="ARBA00023014"/>
    </source>
</evidence>
<keyword evidence="3" id="KW-0408">Iron</keyword>
<keyword evidence="2" id="KW-0479">Metal-binding</keyword>
<accession>X1I8W7</accession>
<dbReference type="EMBL" id="BARU01033291">
    <property type="protein sequence ID" value="GAH65735.1"/>
    <property type="molecule type" value="Genomic_DNA"/>
</dbReference>
<dbReference type="PANTHER" id="PTHR43687:SF1">
    <property type="entry name" value="FERREDOXIN III"/>
    <property type="match status" value="1"/>
</dbReference>
<feature type="non-terminal residue" evidence="6">
    <location>
        <position position="1"/>
    </location>
</feature>
<dbReference type="AlphaFoldDB" id="X1I8W7"/>
<dbReference type="Pfam" id="PF14697">
    <property type="entry name" value="Fer4_21"/>
    <property type="match status" value="1"/>
</dbReference>
<evidence type="ECO:0000256" key="1">
    <source>
        <dbReference type="ARBA" id="ARBA00022485"/>
    </source>
</evidence>
<dbReference type="InterPro" id="IPR050572">
    <property type="entry name" value="Fe-S_Ferredoxin"/>
</dbReference>
<comment type="caution">
    <text evidence="6">The sequence shown here is derived from an EMBL/GenBank/DDBJ whole genome shotgun (WGS) entry which is preliminary data.</text>
</comment>
<feature type="domain" description="4Fe-4S ferredoxin-type" evidence="5">
    <location>
        <begin position="156"/>
        <end position="185"/>
    </location>
</feature>
<organism evidence="6">
    <name type="scientific">marine sediment metagenome</name>
    <dbReference type="NCBI Taxonomy" id="412755"/>
    <lineage>
        <taxon>unclassified sequences</taxon>
        <taxon>metagenomes</taxon>
        <taxon>ecological metagenomes</taxon>
    </lineage>
</organism>
<keyword evidence="4" id="KW-0411">Iron-sulfur</keyword>
<evidence type="ECO:0000256" key="2">
    <source>
        <dbReference type="ARBA" id="ARBA00022723"/>
    </source>
</evidence>
<protein>
    <recommendedName>
        <fullName evidence="5">4Fe-4S ferredoxin-type domain-containing protein</fullName>
    </recommendedName>
</protein>
<proteinExistence type="predicted"/>
<evidence type="ECO:0000313" key="6">
    <source>
        <dbReference type="EMBL" id="GAH65735.1"/>
    </source>
</evidence>
<evidence type="ECO:0000256" key="3">
    <source>
        <dbReference type="ARBA" id="ARBA00023004"/>
    </source>
</evidence>
<keyword evidence="1" id="KW-0004">4Fe-4S</keyword>
<sequence>EVIILYRDFQMAKKEFEEYFYDRRKNAILLRYDIDKPPEVTQLSNKPERYKFNVFDTNLQDEINFETDLIIITPPMIPSDNLEELAKMLKVPLDNHGFFLEAHPKLRPVDFATEGIFLCGYAHWPKHIQESITQANGAAGRASRFLSSKEIAASGLVAEVNSEVCVGCKVCIKLCPYNAISKNEEDKVVINKLLCKGCGVCSASCPENAIIVHHFTFEQILSEIIVFGGE</sequence>
<dbReference type="SUPFAM" id="SSF54862">
    <property type="entry name" value="4Fe-4S ferredoxins"/>
    <property type="match status" value="1"/>
</dbReference>
<dbReference type="PANTHER" id="PTHR43687">
    <property type="entry name" value="ADENYLYLSULFATE REDUCTASE, BETA SUBUNIT"/>
    <property type="match status" value="1"/>
</dbReference>
<feature type="domain" description="4Fe-4S ferredoxin-type" evidence="5">
    <location>
        <begin position="186"/>
        <end position="215"/>
    </location>
</feature>
<dbReference type="GO" id="GO:0051539">
    <property type="term" value="F:4 iron, 4 sulfur cluster binding"/>
    <property type="evidence" value="ECO:0007669"/>
    <property type="project" value="UniProtKB-KW"/>
</dbReference>
<dbReference type="PROSITE" id="PS51379">
    <property type="entry name" value="4FE4S_FER_2"/>
    <property type="match status" value="2"/>
</dbReference>
<dbReference type="InterPro" id="IPR017900">
    <property type="entry name" value="4Fe4S_Fe_S_CS"/>
</dbReference>
<evidence type="ECO:0000259" key="5">
    <source>
        <dbReference type="PROSITE" id="PS51379"/>
    </source>
</evidence>
<reference evidence="6" key="1">
    <citation type="journal article" date="2014" name="Front. Microbiol.">
        <title>High frequency of phylogenetically diverse reductive dehalogenase-homologous genes in deep subseafloor sedimentary metagenomes.</title>
        <authorList>
            <person name="Kawai M."/>
            <person name="Futagami T."/>
            <person name="Toyoda A."/>
            <person name="Takaki Y."/>
            <person name="Nishi S."/>
            <person name="Hori S."/>
            <person name="Arai W."/>
            <person name="Tsubouchi T."/>
            <person name="Morono Y."/>
            <person name="Uchiyama I."/>
            <person name="Ito T."/>
            <person name="Fujiyama A."/>
            <person name="Inagaki F."/>
            <person name="Takami H."/>
        </authorList>
    </citation>
    <scope>NUCLEOTIDE SEQUENCE</scope>
    <source>
        <strain evidence="6">Expedition CK06-06</strain>
    </source>
</reference>
<dbReference type="PROSITE" id="PS00198">
    <property type="entry name" value="4FE4S_FER_1"/>
    <property type="match status" value="1"/>
</dbReference>
<dbReference type="Gene3D" id="3.30.70.20">
    <property type="match status" value="2"/>
</dbReference>
<name>X1I8W7_9ZZZZ</name>